<feature type="transmembrane region" description="Helical" evidence="2">
    <location>
        <begin position="50"/>
        <end position="70"/>
    </location>
</feature>
<name>A0A9D2RRF1_9FIRM</name>
<proteinExistence type="predicted"/>
<sequence>MAIRQMGRRVSTVSARQRAAEKRRRSAPAAPGRARHGKRETLSPGEKRHLAQLVACGSIFVLLVAVKLLLPGRMAQVNERLTGMLEQNIDVQGVFSAVGRAVSGEADVDVALQDMYQAVFNPQEAPAVEASAPAGGEAVDVRLPAAIEPLRAFRTGAGGSDGWLDLPAASAGTAETAQTGGTEAAEPTETASQDTAKAATLAYVLYSDQNLPDNVCLEQALLGFDYCTPVMGTLTSNFGYREHPVEGEERFHYGVDIGAATGTEIGCFADGTVTAVGESSSYGKYITVSHQGGFSTLYAHCSKILASSGDTVKEGEAIAEVGETGIATGPHLHFELHQGSQYLNPIYYVSLV</sequence>
<organism evidence="4 5">
    <name type="scientific">Candidatus Oscillibacter excrementigallinarum</name>
    <dbReference type="NCBI Taxonomy" id="2838716"/>
    <lineage>
        <taxon>Bacteria</taxon>
        <taxon>Bacillati</taxon>
        <taxon>Bacillota</taxon>
        <taxon>Clostridia</taxon>
        <taxon>Eubacteriales</taxon>
        <taxon>Oscillospiraceae</taxon>
        <taxon>Oscillibacter</taxon>
    </lineage>
</organism>
<dbReference type="AlphaFoldDB" id="A0A9D2RRF1"/>
<dbReference type="PANTHER" id="PTHR21666:SF270">
    <property type="entry name" value="MUREIN HYDROLASE ACTIVATOR ENVC"/>
    <property type="match status" value="1"/>
</dbReference>
<feature type="domain" description="M23ase beta-sheet core" evidence="3">
    <location>
        <begin position="250"/>
        <end position="345"/>
    </location>
</feature>
<dbReference type="GO" id="GO:0004222">
    <property type="term" value="F:metalloendopeptidase activity"/>
    <property type="evidence" value="ECO:0007669"/>
    <property type="project" value="TreeGrafter"/>
</dbReference>
<feature type="region of interest" description="Disordered" evidence="1">
    <location>
        <begin position="171"/>
        <end position="193"/>
    </location>
</feature>
<reference evidence="4" key="2">
    <citation type="submission" date="2021-04" db="EMBL/GenBank/DDBJ databases">
        <authorList>
            <person name="Gilroy R."/>
        </authorList>
    </citation>
    <scope>NUCLEOTIDE SEQUENCE</scope>
    <source>
        <strain evidence="4">ChiBcec18-1249</strain>
    </source>
</reference>
<evidence type="ECO:0000259" key="3">
    <source>
        <dbReference type="Pfam" id="PF01551"/>
    </source>
</evidence>
<dbReference type="InterPro" id="IPR050570">
    <property type="entry name" value="Cell_wall_metabolism_enzyme"/>
</dbReference>
<evidence type="ECO:0000256" key="2">
    <source>
        <dbReference type="SAM" id="Phobius"/>
    </source>
</evidence>
<dbReference type="PANTHER" id="PTHR21666">
    <property type="entry name" value="PEPTIDASE-RELATED"/>
    <property type="match status" value="1"/>
</dbReference>
<evidence type="ECO:0000256" key="1">
    <source>
        <dbReference type="SAM" id="MobiDB-lite"/>
    </source>
</evidence>
<evidence type="ECO:0000313" key="4">
    <source>
        <dbReference type="EMBL" id="HJB12923.1"/>
    </source>
</evidence>
<dbReference type="InterPro" id="IPR011055">
    <property type="entry name" value="Dup_hybrid_motif"/>
</dbReference>
<feature type="region of interest" description="Disordered" evidence="1">
    <location>
        <begin position="1"/>
        <end position="44"/>
    </location>
</feature>
<keyword evidence="2" id="KW-1133">Transmembrane helix</keyword>
<dbReference type="CDD" id="cd12797">
    <property type="entry name" value="M23_peptidase"/>
    <property type="match status" value="1"/>
</dbReference>
<dbReference type="InterPro" id="IPR016047">
    <property type="entry name" value="M23ase_b-sheet_dom"/>
</dbReference>
<protein>
    <submittedName>
        <fullName evidence="4">M23 family metallopeptidase</fullName>
    </submittedName>
</protein>
<gene>
    <name evidence="4" type="ORF">H9787_04360</name>
</gene>
<keyword evidence="2" id="KW-0472">Membrane</keyword>
<keyword evidence="2" id="KW-0812">Transmembrane</keyword>
<dbReference type="EMBL" id="DWZJ01000032">
    <property type="protein sequence ID" value="HJB12923.1"/>
    <property type="molecule type" value="Genomic_DNA"/>
</dbReference>
<reference evidence="4" key="1">
    <citation type="journal article" date="2021" name="PeerJ">
        <title>Extensive microbial diversity within the chicken gut microbiome revealed by metagenomics and culture.</title>
        <authorList>
            <person name="Gilroy R."/>
            <person name="Ravi A."/>
            <person name="Getino M."/>
            <person name="Pursley I."/>
            <person name="Horton D.L."/>
            <person name="Alikhan N.F."/>
            <person name="Baker D."/>
            <person name="Gharbi K."/>
            <person name="Hall N."/>
            <person name="Watson M."/>
            <person name="Adriaenssens E.M."/>
            <person name="Foster-Nyarko E."/>
            <person name="Jarju S."/>
            <person name="Secka A."/>
            <person name="Antonio M."/>
            <person name="Oren A."/>
            <person name="Chaudhuri R.R."/>
            <person name="La Ragione R."/>
            <person name="Hildebrand F."/>
            <person name="Pallen M.J."/>
        </authorList>
    </citation>
    <scope>NUCLEOTIDE SEQUENCE</scope>
    <source>
        <strain evidence="4">ChiBcec18-1249</strain>
    </source>
</reference>
<comment type="caution">
    <text evidence="4">The sequence shown here is derived from an EMBL/GenBank/DDBJ whole genome shotgun (WGS) entry which is preliminary data.</text>
</comment>
<dbReference type="Pfam" id="PF01551">
    <property type="entry name" value="Peptidase_M23"/>
    <property type="match status" value="1"/>
</dbReference>
<accession>A0A9D2RRF1</accession>
<dbReference type="SUPFAM" id="SSF51261">
    <property type="entry name" value="Duplicated hybrid motif"/>
    <property type="match status" value="1"/>
</dbReference>
<dbReference type="Proteomes" id="UP000823824">
    <property type="component" value="Unassembled WGS sequence"/>
</dbReference>
<evidence type="ECO:0000313" key="5">
    <source>
        <dbReference type="Proteomes" id="UP000823824"/>
    </source>
</evidence>
<dbReference type="Gene3D" id="2.70.70.10">
    <property type="entry name" value="Glucose Permease (Domain IIA)"/>
    <property type="match status" value="1"/>
</dbReference>